<keyword evidence="2" id="KW-1185">Reference proteome</keyword>
<protein>
    <submittedName>
        <fullName evidence="1">Uncharacterized protein</fullName>
    </submittedName>
</protein>
<dbReference type="AlphaFoldDB" id="A0A5B1CNQ0"/>
<evidence type="ECO:0000313" key="2">
    <source>
        <dbReference type="Proteomes" id="UP000322699"/>
    </source>
</evidence>
<reference evidence="1 2" key="1">
    <citation type="submission" date="2019-08" db="EMBL/GenBank/DDBJ databases">
        <title>Deep-cultivation of Planctomycetes and their phenomic and genomic characterization uncovers novel biology.</title>
        <authorList>
            <person name="Wiegand S."/>
            <person name="Jogler M."/>
            <person name="Boedeker C."/>
            <person name="Pinto D."/>
            <person name="Vollmers J."/>
            <person name="Rivas-Marin E."/>
            <person name="Kohn T."/>
            <person name="Peeters S.H."/>
            <person name="Heuer A."/>
            <person name="Rast P."/>
            <person name="Oberbeckmann S."/>
            <person name="Bunk B."/>
            <person name="Jeske O."/>
            <person name="Meyerdierks A."/>
            <person name="Storesund J.E."/>
            <person name="Kallscheuer N."/>
            <person name="Luecker S."/>
            <person name="Lage O.M."/>
            <person name="Pohl T."/>
            <person name="Merkel B.J."/>
            <person name="Hornburger P."/>
            <person name="Mueller R.-W."/>
            <person name="Bruemmer F."/>
            <person name="Labrenz M."/>
            <person name="Spormann A.M."/>
            <person name="Op Den Camp H."/>
            <person name="Overmann J."/>
            <person name="Amann R."/>
            <person name="Jetten M.S.M."/>
            <person name="Mascher T."/>
            <person name="Medema M.H."/>
            <person name="Devos D.P."/>
            <person name="Kaster A.-K."/>
            <person name="Ovreas L."/>
            <person name="Rohde M."/>
            <person name="Galperin M.Y."/>
            <person name="Jogler C."/>
        </authorList>
    </citation>
    <scope>NUCLEOTIDE SEQUENCE [LARGE SCALE GENOMIC DNA]</scope>
    <source>
        <strain evidence="1 2">LF1</strain>
    </source>
</reference>
<name>A0A5B1CNQ0_9BACT</name>
<comment type="caution">
    <text evidence="1">The sequence shown here is derived from an EMBL/GenBank/DDBJ whole genome shotgun (WGS) entry which is preliminary data.</text>
</comment>
<gene>
    <name evidence="1" type="ORF">LF1_35250</name>
</gene>
<dbReference type="EMBL" id="VRLW01000001">
    <property type="protein sequence ID" value="KAA1260983.1"/>
    <property type="molecule type" value="Genomic_DNA"/>
</dbReference>
<sequence>MRMMLTDIFAALVSSQSNEKQIENSWIESHNLIPDIYFDSIEKRDPVMQSGGEIAKRFGVFVKSMKHSAKLSGLSHATSIICDIYFCFVGQRIRLSLSTTFIVGPVAIRS</sequence>
<accession>A0A5B1CNQ0</accession>
<evidence type="ECO:0000313" key="1">
    <source>
        <dbReference type="EMBL" id="KAA1260983.1"/>
    </source>
</evidence>
<dbReference type="Proteomes" id="UP000322699">
    <property type="component" value="Unassembled WGS sequence"/>
</dbReference>
<proteinExistence type="predicted"/>
<organism evidence="1 2">
    <name type="scientific">Rubripirellula obstinata</name>
    <dbReference type="NCBI Taxonomy" id="406547"/>
    <lineage>
        <taxon>Bacteria</taxon>
        <taxon>Pseudomonadati</taxon>
        <taxon>Planctomycetota</taxon>
        <taxon>Planctomycetia</taxon>
        <taxon>Pirellulales</taxon>
        <taxon>Pirellulaceae</taxon>
        <taxon>Rubripirellula</taxon>
    </lineage>
</organism>